<reference evidence="2 3" key="1">
    <citation type="journal article" date="2019" name="Commun. Biol.">
        <title>The bagworm genome reveals a unique fibroin gene that provides high tensile strength.</title>
        <authorList>
            <person name="Kono N."/>
            <person name="Nakamura H."/>
            <person name="Ohtoshi R."/>
            <person name="Tomita M."/>
            <person name="Numata K."/>
            <person name="Arakawa K."/>
        </authorList>
    </citation>
    <scope>NUCLEOTIDE SEQUENCE [LARGE SCALE GENOMIC DNA]</scope>
</reference>
<dbReference type="Proteomes" id="UP000299102">
    <property type="component" value="Unassembled WGS sequence"/>
</dbReference>
<evidence type="ECO:0000256" key="1">
    <source>
        <dbReference type="SAM" id="MobiDB-lite"/>
    </source>
</evidence>
<name>A0A4C1WAZ7_EUMVA</name>
<dbReference type="Gene3D" id="3.40.50.150">
    <property type="entry name" value="Vaccinia Virus protein VP39"/>
    <property type="match status" value="1"/>
</dbReference>
<feature type="compositionally biased region" description="Basic and acidic residues" evidence="1">
    <location>
        <begin position="13"/>
        <end position="23"/>
    </location>
</feature>
<sequence>METRFRIRSNSYRHREQDRDPNREQNLFSIEQLKDHDQVVWLFVLELARRGWKSRSKNEADQVALLLDAAGAPVRGVERTVWRHRIHLAAAIARTRIKNGAFSYDLETPIGTRYLGTNWIISDFYRLKPPPPLMAIGITLSHSPTVPTLGTHSKSSSRSWIAELLPAHLRDERLASCINKEYLTGWVNTFKVKKMATLIQRLHDLGYSYTKSKNLMSKEYSFDRVCPRFMTIRPAENESIGQLDIVKNGLIVLQEREFCEGAANLCRILRATSLRGAVAQTHASSPRCSAYLAAQLKELAAVVKATTPSAPVTPQLGKLVVFGAGDNVESYVKTLRDLGVEASAATGITHKDTGCYVWVLSEPVDSGEAVVMSALDGVVAALATPPNSYSAVTDPIDLVCSRGGDLAMLEILTESEIDDKSRTRVQSILEEQKKTLKALLSKPQIQLILYETHSCLAAENQAQVARAVAEANRLARERHLFLKKRHRETIYSANVKVMDAKDASMLLTQGTQMDKDDELVTDTATDLRDVDMTSSTPNTGRTVDSVLTKQSDDSGKKRIRSGSTKARPIPEIGAKGGERIPKDPDQDWADVSVPNCDLFEVRNLPNIGNGLDISQILEREGCYLSLIQRKEVTSLDAKYMIRMAEERGLFGSEGPAPTVRPKNIKETPSKQRRPKASGFKVGRISAPTQASLARALKQLDGSMELGGPMHQFCPRCQRRGAAASLFCATACTCDQRHRHNLQTSKSVKPGSAPASQQCRRPYPLTVHDVRLRLLSSRQKRLHFIESIL</sequence>
<dbReference type="InterPro" id="IPR029063">
    <property type="entry name" value="SAM-dependent_MTases_sf"/>
</dbReference>
<feature type="region of interest" description="Disordered" evidence="1">
    <location>
        <begin position="529"/>
        <end position="586"/>
    </location>
</feature>
<dbReference type="PANTHER" id="PTHR14663">
    <property type="entry name" value="METHYLTRANSFERASE NSUN7-RELATED"/>
    <property type="match status" value="1"/>
</dbReference>
<dbReference type="EMBL" id="BGZK01000519">
    <property type="protein sequence ID" value="GBP48231.1"/>
    <property type="molecule type" value="Genomic_DNA"/>
</dbReference>
<feature type="compositionally biased region" description="Polar residues" evidence="1">
    <location>
        <begin position="532"/>
        <end position="549"/>
    </location>
</feature>
<evidence type="ECO:0000313" key="2">
    <source>
        <dbReference type="EMBL" id="GBP48231.1"/>
    </source>
</evidence>
<dbReference type="AlphaFoldDB" id="A0A4C1WAZ7"/>
<feature type="compositionally biased region" description="Basic and acidic residues" evidence="1">
    <location>
        <begin position="576"/>
        <end position="585"/>
    </location>
</feature>
<feature type="region of interest" description="Disordered" evidence="1">
    <location>
        <begin position="1"/>
        <end position="23"/>
    </location>
</feature>
<gene>
    <name evidence="2" type="ORF">EVAR_96820_1</name>
</gene>
<proteinExistence type="predicted"/>
<dbReference type="STRING" id="151549.A0A4C1WAZ7"/>
<evidence type="ECO:0000313" key="3">
    <source>
        <dbReference type="Proteomes" id="UP000299102"/>
    </source>
</evidence>
<protein>
    <submittedName>
        <fullName evidence="2">Uncharacterized protein</fullName>
    </submittedName>
</protein>
<dbReference type="PANTHER" id="PTHR14663:SF2">
    <property type="entry name" value="METHYLTRANSFERASE NSUN7-RELATED"/>
    <property type="match status" value="1"/>
</dbReference>
<accession>A0A4C1WAZ7</accession>
<feature type="region of interest" description="Disordered" evidence="1">
    <location>
        <begin position="652"/>
        <end position="679"/>
    </location>
</feature>
<dbReference type="OrthoDB" id="6817893at2759"/>
<keyword evidence="3" id="KW-1185">Reference proteome</keyword>
<comment type="caution">
    <text evidence="2">The sequence shown here is derived from an EMBL/GenBank/DDBJ whole genome shotgun (WGS) entry which is preliminary data.</text>
</comment>
<organism evidence="2 3">
    <name type="scientific">Eumeta variegata</name>
    <name type="common">Bagworm moth</name>
    <name type="synonym">Eumeta japonica</name>
    <dbReference type="NCBI Taxonomy" id="151549"/>
    <lineage>
        <taxon>Eukaryota</taxon>
        <taxon>Metazoa</taxon>
        <taxon>Ecdysozoa</taxon>
        <taxon>Arthropoda</taxon>
        <taxon>Hexapoda</taxon>
        <taxon>Insecta</taxon>
        <taxon>Pterygota</taxon>
        <taxon>Neoptera</taxon>
        <taxon>Endopterygota</taxon>
        <taxon>Lepidoptera</taxon>
        <taxon>Glossata</taxon>
        <taxon>Ditrysia</taxon>
        <taxon>Tineoidea</taxon>
        <taxon>Psychidae</taxon>
        <taxon>Oiketicinae</taxon>
        <taxon>Eumeta</taxon>
    </lineage>
</organism>
<dbReference type="InterPro" id="IPR042620">
    <property type="entry name" value="NSUN7"/>
</dbReference>